<evidence type="ECO:0000256" key="2">
    <source>
        <dbReference type="ARBA" id="ARBA00009773"/>
    </source>
</evidence>
<dbReference type="RefSeq" id="WP_374836374.1">
    <property type="nucleotide sequence ID" value="NZ_JBHEEW010000003.1"/>
</dbReference>
<evidence type="ECO:0000256" key="8">
    <source>
        <dbReference type="SAM" id="Phobius"/>
    </source>
</evidence>
<evidence type="ECO:0000256" key="3">
    <source>
        <dbReference type="ARBA" id="ARBA00022448"/>
    </source>
</evidence>
<keyword evidence="10" id="KW-1185">Reference proteome</keyword>
<feature type="transmembrane region" description="Helical" evidence="8">
    <location>
        <begin position="226"/>
        <end position="249"/>
    </location>
</feature>
<sequence>MDDRSFPAPQPETPDQTTIERRVTDYVRLGVVALFAYWSFTLVAPFIVIVIWAGILTVALYPGYQALRVALGGSKRLAAAVITLLSLGVIIGPLAAIALNFVDATHWLMTKLEVGSLQIPTPSEGIKQWPVVGQRVFEAWRLASENLADTLTRLQPLLLDLGGEVLTKAARIGFGLLSFIASVVIAGFLFGHGPQLATGINRLADRIAGDRGVGFVRLAAATIHNVARGVIGVAIFQSVLVGLILYVFALPLSGGLTFVVLILCIVQIGPAPVLLPVIIWAWMTQDLVYALSLTALLVPVAVIDNVLKPILVSRGLSTPMLVILMGVIGGTLSYGLIGLFLGPIVLSVFYDLLVAWLRGPSALDSGKPPLPWSDRPE</sequence>
<dbReference type="EMBL" id="JBHTNF010000003">
    <property type="protein sequence ID" value="MFD1327691.1"/>
    <property type="molecule type" value="Genomic_DNA"/>
</dbReference>
<comment type="subcellular location">
    <subcellularLocation>
        <location evidence="1">Cell membrane</location>
        <topology evidence="1">Multi-pass membrane protein</topology>
    </subcellularLocation>
</comment>
<evidence type="ECO:0000256" key="5">
    <source>
        <dbReference type="ARBA" id="ARBA00022692"/>
    </source>
</evidence>
<dbReference type="PANTHER" id="PTHR21716">
    <property type="entry name" value="TRANSMEMBRANE PROTEIN"/>
    <property type="match status" value="1"/>
</dbReference>
<accession>A0ABW3YSX6</accession>
<reference evidence="10" key="1">
    <citation type="journal article" date="2019" name="Int. J. Syst. Evol. Microbiol.">
        <title>The Global Catalogue of Microorganisms (GCM) 10K type strain sequencing project: providing services to taxonomists for standard genome sequencing and annotation.</title>
        <authorList>
            <consortium name="The Broad Institute Genomics Platform"/>
            <consortium name="The Broad Institute Genome Sequencing Center for Infectious Disease"/>
            <person name="Wu L."/>
            <person name="Ma J."/>
        </authorList>
    </citation>
    <scope>NUCLEOTIDE SEQUENCE [LARGE SCALE GENOMIC DNA]</scope>
    <source>
        <strain evidence="10">CCUG 55609</strain>
    </source>
</reference>
<comment type="similarity">
    <text evidence="2">Belongs to the autoinducer-2 exporter (AI-2E) (TC 2.A.86) family.</text>
</comment>
<dbReference type="Pfam" id="PF01594">
    <property type="entry name" value="AI-2E_transport"/>
    <property type="match status" value="1"/>
</dbReference>
<keyword evidence="6 8" id="KW-1133">Transmembrane helix</keyword>
<protein>
    <submittedName>
        <fullName evidence="9">AI-2E family transporter</fullName>
    </submittedName>
</protein>
<keyword evidence="5 8" id="KW-0812">Transmembrane</keyword>
<keyword evidence="7 8" id="KW-0472">Membrane</keyword>
<feature type="transmembrane region" description="Helical" evidence="8">
    <location>
        <begin position="319"/>
        <end position="350"/>
    </location>
</feature>
<organism evidence="9 10">
    <name type="scientific">Mycoplana ramosa</name>
    <name type="common">Mycoplana bullata</name>
    <dbReference type="NCBI Taxonomy" id="40837"/>
    <lineage>
        <taxon>Bacteria</taxon>
        <taxon>Pseudomonadati</taxon>
        <taxon>Pseudomonadota</taxon>
        <taxon>Alphaproteobacteria</taxon>
        <taxon>Hyphomicrobiales</taxon>
        <taxon>Rhizobiaceae</taxon>
        <taxon>Mycoplana</taxon>
    </lineage>
</organism>
<evidence type="ECO:0000256" key="6">
    <source>
        <dbReference type="ARBA" id="ARBA00022989"/>
    </source>
</evidence>
<feature type="transmembrane region" description="Helical" evidence="8">
    <location>
        <begin position="288"/>
        <end position="307"/>
    </location>
</feature>
<dbReference type="InterPro" id="IPR002549">
    <property type="entry name" value="AI-2E-like"/>
</dbReference>
<evidence type="ECO:0000313" key="10">
    <source>
        <dbReference type="Proteomes" id="UP001597173"/>
    </source>
</evidence>
<gene>
    <name evidence="9" type="ORF">ACFQ33_07275</name>
</gene>
<evidence type="ECO:0000256" key="4">
    <source>
        <dbReference type="ARBA" id="ARBA00022475"/>
    </source>
</evidence>
<comment type="caution">
    <text evidence="9">The sequence shown here is derived from an EMBL/GenBank/DDBJ whole genome shotgun (WGS) entry which is preliminary data.</text>
</comment>
<evidence type="ECO:0000256" key="1">
    <source>
        <dbReference type="ARBA" id="ARBA00004651"/>
    </source>
</evidence>
<dbReference type="Proteomes" id="UP001597173">
    <property type="component" value="Unassembled WGS sequence"/>
</dbReference>
<feature type="transmembrane region" description="Helical" evidence="8">
    <location>
        <begin position="172"/>
        <end position="191"/>
    </location>
</feature>
<keyword evidence="3" id="KW-0813">Transport</keyword>
<proteinExistence type="inferred from homology"/>
<feature type="transmembrane region" description="Helical" evidence="8">
    <location>
        <begin position="256"/>
        <end position="282"/>
    </location>
</feature>
<name>A0ABW3YSX6_MYCRA</name>
<feature type="transmembrane region" description="Helical" evidence="8">
    <location>
        <begin position="77"/>
        <end position="102"/>
    </location>
</feature>
<dbReference type="PANTHER" id="PTHR21716:SF67">
    <property type="entry name" value="TRANSPORT PROTEIN YDIK-RELATED"/>
    <property type="match status" value="1"/>
</dbReference>
<keyword evidence="4" id="KW-1003">Cell membrane</keyword>
<evidence type="ECO:0000256" key="7">
    <source>
        <dbReference type="ARBA" id="ARBA00023136"/>
    </source>
</evidence>
<feature type="transmembrane region" description="Helical" evidence="8">
    <location>
        <begin position="31"/>
        <end position="57"/>
    </location>
</feature>
<evidence type="ECO:0000313" key="9">
    <source>
        <dbReference type="EMBL" id="MFD1327691.1"/>
    </source>
</evidence>